<gene>
    <name evidence="2" type="ORF">LEL_11012</name>
</gene>
<name>A0A167MBK7_CORDF</name>
<evidence type="ECO:0000313" key="2">
    <source>
        <dbReference type="EMBL" id="OAA54174.1"/>
    </source>
</evidence>
<dbReference type="Proteomes" id="UP000076881">
    <property type="component" value="Unassembled WGS sequence"/>
</dbReference>
<dbReference type="AlphaFoldDB" id="A0A167MBK7"/>
<feature type="region of interest" description="Disordered" evidence="1">
    <location>
        <begin position="886"/>
        <end position="920"/>
    </location>
</feature>
<accession>A0A167MBK7</accession>
<sequence>MRRILIDDAIMPAIRETVPNWTAQEIPPDFDTLYAKAYSYQEQPGAPHLTTTDAASDRRRYQLRYKIPPTSLSSFWDSLRERCDSITVEGPGVPITRGSQSRPGRGLRPFLGPRLLFQTHDTKNIIHGDSIQEVLEVFNSMVIESLNLDSVDVQSCWVDLGMRDVPGTEPRQGLDAADREAVTLLWKRPCMEALRGSIDGAVSAIATDQAERVPMKHELFETYCLTSIATYTGRATDTDSYTGSPNPSSSKLGTLQAKAYHCHKELFATMFSDYKLFGSAHFPLLALDQRDTAELFNQSHNNWRASTGAQTDESTRKAWDACLRHLHALKGARHKDINYAARKEITLRLDSLAVLAQDGTFQPGAEGATGLPYCGYVLGELGGPSASYHAPYWALTTSQVNTLALQGAERFVFALRAIFQSGIPQRTDTNTHIATRSTESIIRLYTTQLFSRLLALSLTSIELVSPSSPPWEELDRIMKTMVGFVENAYSRTPATYSQQWDKTVRARFASRQFQQQEQRWANRMGEGAGQLRRLPALVTVERRMEDPAARPLSTFDIASIYHQARLIYSIKLCPATATQLHDCYSYPHQRSWHHLGRPRWATRREVNTPGTFDGGWARNSCKWEQVYPFDHYFYKDLGFRLCVTLDTTPSREMLTAQHDPTFFGIKFLAPQVLEGQRSNEEGHALPRTAQLASGGRETGRFWQILNICTHLTLMLQLGDPTQWEGELGAGLALLLDTGIRHWADDLPPRQASRPLWNANQQHVQVGNITENYAVPAAFTDIGLASTIARLSELLEAVYNHYSATPLCENHATYRANIPPSMPAEIQAPWMRVERVVRRLRMYDPASAALERWHLRPVIESFQKDAITEGQEIAAFLLQTEPYQDEIEPASVRRSRYEQTPTSSSSSSSAMSIASSEPDST</sequence>
<feature type="compositionally biased region" description="Low complexity" evidence="1">
    <location>
        <begin position="902"/>
        <end position="920"/>
    </location>
</feature>
<keyword evidence="3" id="KW-1185">Reference proteome</keyword>
<evidence type="ECO:0000256" key="1">
    <source>
        <dbReference type="SAM" id="MobiDB-lite"/>
    </source>
</evidence>
<evidence type="ECO:0000313" key="3">
    <source>
        <dbReference type="Proteomes" id="UP000076881"/>
    </source>
</evidence>
<proteinExistence type="predicted"/>
<dbReference type="EMBL" id="AZHF01000055">
    <property type="protein sequence ID" value="OAA54174.1"/>
    <property type="molecule type" value="Genomic_DNA"/>
</dbReference>
<organism evidence="2 3">
    <name type="scientific">Akanthomyces lecanii RCEF 1005</name>
    <dbReference type="NCBI Taxonomy" id="1081108"/>
    <lineage>
        <taxon>Eukaryota</taxon>
        <taxon>Fungi</taxon>
        <taxon>Dikarya</taxon>
        <taxon>Ascomycota</taxon>
        <taxon>Pezizomycotina</taxon>
        <taxon>Sordariomycetes</taxon>
        <taxon>Hypocreomycetidae</taxon>
        <taxon>Hypocreales</taxon>
        <taxon>Cordycipitaceae</taxon>
        <taxon>Akanthomyces</taxon>
        <taxon>Cordyceps confragosa</taxon>
    </lineage>
</organism>
<dbReference type="STRING" id="1081108.A0A167MBK7"/>
<comment type="caution">
    <text evidence="2">The sequence shown here is derived from an EMBL/GenBank/DDBJ whole genome shotgun (WGS) entry which is preliminary data.</text>
</comment>
<protein>
    <submittedName>
        <fullName evidence="2">Uncharacterized protein</fullName>
    </submittedName>
</protein>
<reference evidence="2 3" key="1">
    <citation type="journal article" date="2016" name="Genome Biol. Evol.">
        <title>Divergent and convergent evolution of fungal pathogenicity.</title>
        <authorList>
            <person name="Shang Y."/>
            <person name="Xiao G."/>
            <person name="Zheng P."/>
            <person name="Cen K."/>
            <person name="Zhan S."/>
            <person name="Wang C."/>
        </authorList>
    </citation>
    <scope>NUCLEOTIDE SEQUENCE [LARGE SCALE GENOMIC DNA]</scope>
    <source>
        <strain evidence="2 3">RCEF 1005</strain>
    </source>
</reference>
<dbReference type="OrthoDB" id="5096121at2759"/>